<reference evidence="2" key="1">
    <citation type="submission" date="2016-06" db="EMBL/GenBank/DDBJ databases">
        <authorList>
            <person name="Chen W."/>
            <person name="Hasegawa D.K."/>
        </authorList>
    </citation>
    <scope>NUCLEOTIDE SEQUENCE [LARGE SCALE GENOMIC DNA]</scope>
    <source>
        <strain evidence="2">MEAM1</strain>
    </source>
</reference>
<dbReference type="AlphaFoldDB" id="A0A249DVQ8"/>
<name>A0A249DVQ8_9ENTR</name>
<accession>A0A249DVQ8</accession>
<dbReference type="Proteomes" id="UP000216438">
    <property type="component" value="Chromosome"/>
</dbReference>
<evidence type="ECO:0000313" key="2">
    <source>
        <dbReference type="Proteomes" id="UP000216438"/>
    </source>
</evidence>
<dbReference type="EMBL" id="CP016303">
    <property type="protein sequence ID" value="ASX25636.1"/>
    <property type="molecule type" value="Genomic_DNA"/>
</dbReference>
<proteinExistence type="predicted"/>
<gene>
    <name evidence="1" type="ORF">BA171_00125</name>
</gene>
<reference evidence="1 2" key="2">
    <citation type="submission" date="2017-09" db="EMBL/GenBank/DDBJ databases">
        <title>The genome of whitefly Bemisia tabaci, a global crop pest, provides novel insights into virus transmission, host adaptation and insecticide resistance.</title>
        <authorList>
            <person name="Kaur N."/>
            <person name="Kliot A."/>
            <person name="Pinheiro P.V."/>
            <person name="Luan J."/>
            <person name="Zheng Y."/>
            <person name="Liu W."/>
            <person name="Sun H."/>
            <person name="Yang X."/>
            <person name="Xu Y."/>
            <person name="Luo Y."/>
            <person name="Kruse A."/>
            <person name="Fisher T.W."/>
            <person name="Nelson D.R."/>
            <person name="Elimelech M."/>
            <person name="MacCoss M."/>
            <person name="Johnson R."/>
            <person name="Cohen E."/>
            <person name="Hunter W.B."/>
            <person name="Brown J.K."/>
            <person name="Jander G."/>
            <person name="Cilia M."/>
            <person name="Douglas A.E."/>
            <person name="Ghanim M."/>
            <person name="Simmons A.M."/>
            <person name="Wintermantel W.M."/>
            <person name="Ling K.-S."/>
            <person name="Fei Z."/>
        </authorList>
    </citation>
    <scope>NUCLEOTIDE SEQUENCE [LARGE SCALE GENOMIC DNA]</scope>
    <source>
        <strain evidence="1 2">MEAM1</strain>
    </source>
</reference>
<evidence type="ECO:0000313" key="1">
    <source>
        <dbReference type="EMBL" id="ASX25636.1"/>
    </source>
</evidence>
<sequence>MSTKKLTTITDIKYIDGIDSIDSIKKNINATSDMQNKVTQSKRKNLLNILNQLKVISAEMQNKLTIEEFNAEKNRVKDSLEEIKNKFIELDTKENSKTVKQ</sequence>
<organism evidence="1 2">
    <name type="scientific">Candidatus Hamiltonella defensa</name>
    <name type="common">Bemisia tabaci</name>
    <dbReference type="NCBI Taxonomy" id="672795"/>
    <lineage>
        <taxon>Bacteria</taxon>
        <taxon>Pseudomonadati</taxon>
        <taxon>Pseudomonadota</taxon>
        <taxon>Gammaproteobacteria</taxon>
        <taxon>Enterobacterales</taxon>
        <taxon>Enterobacteriaceae</taxon>
        <taxon>aphid secondary symbionts</taxon>
        <taxon>Candidatus Williamhamiltonella</taxon>
    </lineage>
</organism>
<protein>
    <submittedName>
        <fullName evidence="1">Uncharacterized protein</fullName>
    </submittedName>
</protein>
<dbReference type="RefSeq" id="WP_059108232.1">
    <property type="nucleotide sequence ID" value="NZ_CP016303.1"/>
</dbReference>